<evidence type="ECO:0000313" key="2">
    <source>
        <dbReference type="Proteomes" id="UP000289486"/>
    </source>
</evidence>
<reference evidence="1 2" key="1">
    <citation type="submission" date="2019-01" db="EMBL/GenBank/DDBJ databases">
        <title>Complete genome sequence of Pantoea phage vB_PagM_LIET2.</title>
        <authorList>
            <person name="Truncaite L."/>
            <person name="Simoliuniene M."/>
            <person name="Kazlauskas D."/>
            <person name="Meskys R."/>
            <person name="Simoliunas E."/>
        </authorList>
    </citation>
    <scope>NUCLEOTIDE SEQUENCE [LARGE SCALE GENOMIC DNA]</scope>
</reference>
<protein>
    <submittedName>
        <fullName evidence="1">Putative head-completion protein</fullName>
    </submittedName>
</protein>
<dbReference type="EMBL" id="MK388689">
    <property type="protein sequence ID" value="QAX92332.1"/>
    <property type="molecule type" value="Genomic_DNA"/>
</dbReference>
<sequence>MTIAQTPFNSVFRKEREVRVFMPDAFEYGVIKHDPTVISANLFFSVQRLPDDKAKALEARGIVGRELKRLYGHVFMPMENEALVGFKPGPAEPTDFVFMDHQNQPRIALFYRPDFGAAPAATPGQRSPTCPAARVKIDGVWFEVVNRIEMLNGVLSNYEYHVARLPLDEQLSA</sequence>
<proteinExistence type="predicted"/>
<name>A0A411AW49_9CAUD</name>
<keyword evidence="2" id="KW-1185">Reference proteome</keyword>
<dbReference type="Proteomes" id="UP000289486">
    <property type="component" value="Segment"/>
</dbReference>
<organism evidence="1 2">
    <name type="scientific">Pantoea phage vB_PagM_LIET2</name>
    <dbReference type="NCBI Taxonomy" id="2508071"/>
    <lineage>
        <taxon>Viruses</taxon>
        <taxon>Duplodnaviria</taxon>
        <taxon>Heunggongvirae</taxon>
        <taxon>Uroviricota</taxon>
        <taxon>Caudoviricetes</taxon>
        <taxon>Lietduovirus</taxon>
        <taxon>Lietduovirus LIET2</taxon>
    </lineage>
</organism>
<gene>
    <name evidence="1" type="ORF">LIET2_gp080</name>
</gene>
<evidence type="ECO:0000313" key="1">
    <source>
        <dbReference type="EMBL" id="QAX92332.1"/>
    </source>
</evidence>
<accession>A0A411AW49</accession>